<comment type="caution">
    <text evidence="3">The sequence shown here is derived from an EMBL/GenBank/DDBJ whole genome shotgun (WGS) entry which is preliminary data.</text>
</comment>
<feature type="compositionally biased region" description="Basic residues" evidence="1">
    <location>
        <begin position="169"/>
        <end position="180"/>
    </location>
</feature>
<dbReference type="EMBL" id="CAICTM010002316">
    <property type="protein sequence ID" value="CAB9528769.1"/>
    <property type="molecule type" value="Genomic_DNA"/>
</dbReference>
<dbReference type="InterPro" id="IPR036611">
    <property type="entry name" value="Trigger_fac_ribosome-bd_sf"/>
</dbReference>
<feature type="region of interest" description="Disordered" evidence="1">
    <location>
        <begin position="160"/>
        <end position="197"/>
    </location>
</feature>
<keyword evidence="4" id="KW-1185">Reference proteome</keyword>
<dbReference type="GO" id="GO:0006457">
    <property type="term" value="P:protein folding"/>
    <property type="evidence" value="ECO:0007669"/>
    <property type="project" value="InterPro"/>
</dbReference>
<reference evidence="3" key="1">
    <citation type="submission" date="2020-06" db="EMBL/GenBank/DDBJ databases">
        <authorList>
            <consortium name="Plant Systems Biology data submission"/>
        </authorList>
    </citation>
    <scope>NUCLEOTIDE SEQUENCE</scope>
    <source>
        <strain evidence="3">D6</strain>
    </source>
</reference>
<dbReference type="Gene3D" id="3.30.70.1050">
    <property type="entry name" value="Trigger factor ribosome-binding domain"/>
    <property type="match status" value="1"/>
</dbReference>
<keyword evidence="2" id="KW-0732">Signal</keyword>
<protein>
    <recommendedName>
        <fullName evidence="5">Trigger factor ribosome-binding bacterial domain-containing protein</fullName>
    </recommendedName>
</protein>
<accession>A0A9N8EZU6</accession>
<evidence type="ECO:0000256" key="1">
    <source>
        <dbReference type="SAM" id="MobiDB-lite"/>
    </source>
</evidence>
<dbReference type="SUPFAM" id="SSF102735">
    <property type="entry name" value="Trigger factor ribosome-binding domain"/>
    <property type="match status" value="1"/>
</dbReference>
<dbReference type="Proteomes" id="UP001153069">
    <property type="component" value="Unassembled WGS sequence"/>
</dbReference>
<dbReference type="OrthoDB" id="42315at2759"/>
<evidence type="ECO:0000256" key="2">
    <source>
        <dbReference type="SAM" id="SignalP"/>
    </source>
</evidence>
<evidence type="ECO:0000313" key="4">
    <source>
        <dbReference type="Proteomes" id="UP001153069"/>
    </source>
</evidence>
<gene>
    <name evidence="3" type="ORF">SEMRO_2318_G323030.1</name>
</gene>
<evidence type="ECO:0000313" key="3">
    <source>
        <dbReference type="EMBL" id="CAB9528769.1"/>
    </source>
</evidence>
<dbReference type="AlphaFoldDB" id="A0A9N8EZU6"/>
<sequence>MVGWRFLNPLLLWIVCGVSFCLAWAPSHKASVSGRSFPVSLQSSSLPWNGEVVSNTADGTIKGCSVQPVGNEPHVEWIIKIDGVEADLGRFSDAIYKKVTADAKKERFQGFRPGTIPPHIEPTYRAFAMDECARETVLEAMQQNNIRPFENTRAEFELENFFIPPPSKKGNKKKKKKKSKKSNDDTQSAVVEEIPGEPKWRQFDSMKEALDAGWRPGQSFSFVAKNVKGQKVLGEKETQGATAIGGLGY</sequence>
<evidence type="ECO:0008006" key="5">
    <source>
        <dbReference type="Google" id="ProtNLM"/>
    </source>
</evidence>
<organism evidence="3 4">
    <name type="scientific">Seminavis robusta</name>
    <dbReference type="NCBI Taxonomy" id="568900"/>
    <lineage>
        <taxon>Eukaryota</taxon>
        <taxon>Sar</taxon>
        <taxon>Stramenopiles</taxon>
        <taxon>Ochrophyta</taxon>
        <taxon>Bacillariophyta</taxon>
        <taxon>Bacillariophyceae</taxon>
        <taxon>Bacillariophycidae</taxon>
        <taxon>Naviculales</taxon>
        <taxon>Naviculaceae</taxon>
        <taxon>Seminavis</taxon>
    </lineage>
</organism>
<proteinExistence type="predicted"/>
<name>A0A9N8EZU6_9STRA</name>
<dbReference type="GO" id="GO:0015031">
    <property type="term" value="P:protein transport"/>
    <property type="evidence" value="ECO:0007669"/>
    <property type="project" value="InterPro"/>
</dbReference>
<feature type="signal peptide" evidence="2">
    <location>
        <begin position="1"/>
        <end position="23"/>
    </location>
</feature>
<feature type="chain" id="PRO_5040275800" description="Trigger factor ribosome-binding bacterial domain-containing protein" evidence="2">
    <location>
        <begin position="24"/>
        <end position="249"/>
    </location>
</feature>